<dbReference type="OrthoDB" id="506431at2759"/>
<evidence type="ECO:0000259" key="1">
    <source>
        <dbReference type="Pfam" id="PF03061"/>
    </source>
</evidence>
<evidence type="ECO:0000313" key="3">
    <source>
        <dbReference type="Proteomes" id="UP000320762"/>
    </source>
</evidence>
<reference evidence="2 3" key="1">
    <citation type="journal article" date="2019" name="New Phytol.">
        <title>Comparative genomics reveals unique wood-decay strategies and fruiting body development in the Schizophyllaceae.</title>
        <authorList>
            <person name="Almasi E."/>
            <person name="Sahu N."/>
            <person name="Krizsan K."/>
            <person name="Balint B."/>
            <person name="Kovacs G.M."/>
            <person name="Kiss B."/>
            <person name="Cseklye J."/>
            <person name="Drula E."/>
            <person name="Henrissat B."/>
            <person name="Nagy I."/>
            <person name="Chovatia M."/>
            <person name="Adam C."/>
            <person name="LaButti K."/>
            <person name="Lipzen A."/>
            <person name="Riley R."/>
            <person name="Grigoriev I.V."/>
            <person name="Nagy L.G."/>
        </authorList>
    </citation>
    <scope>NUCLEOTIDE SEQUENCE [LARGE SCALE GENOMIC DNA]</scope>
    <source>
        <strain evidence="2 3">NL-1724</strain>
    </source>
</reference>
<organism evidence="2 3">
    <name type="scientific">Schizophyllum amplum</name>
    <dbReference type="NCBI Taxonomy" id="97359"/>
    <lineage>
        <taxon>Eukaryota</taxon>
        <taxon>Fungi</taxon>
        <taxon>Dikarya</taxon>
        <taxon>Basidiomycota</taxon>
        <taxon>Agaricomycotina</taxon>
        <taxon>Agaricomycetes</taxon>
        <taxon>Agaricomycetidae</taxon>
        <taxon>Agaricales</taxon>
        <taxon>Schizophyllaceae</taxon>
        <taxon>Schizophyllum</taxon>
    </lineage>
</organism>
<comment type="caution">
    <text evidence="2">The sequence shown here is derived from an EMBL/GenBank/DDBJ whole genome shotgun (WGS) entry which is preliminary data.</text>
</comment>
<dbReference type="InterPro" id="IPR029069">
    <property type="entry name" value="HotDog_dom_sf"/>
</dbReference>
<proteinExistence type="predicted"/>
<dbReference type="EMBL" id="VDMD01000013">
    <property type="protein sequence ID" value="TRM62411.1"/>
    <property type="molecule type" value="Genomic_DNA"/>
</dbReference>
<evidence type="ECO:0000313" key="2">
    <source>
        <dbReference type="EMBL" id="TRM62411.1"/>
    </source>
</evidence>
<dbReference type="Gene3D" id="3.10.129.10">
    <property type="entry name" value="Hotdog Thioesterase"/>
    <property type="match status" value="1"/>
</dbReference>
<keyword evidence="3" id="KW-1185">Reference proteome</keyword>
<name>A0A550CC86_9AGAR</name>
<dbReference type="STRING" id="97359.A0A550CC86"/>
<dbReference type="AlphaFoldDB" id="A0A550CC86"/>
<dbReference type="InterPro" id="IPR006683">
    <property type="entry name" value="Thioestr_dom"/>
</dbReference>
<dbReference type="CDD" id="cd03443">
    <property type="entry name" value="PaaI_thioesterase"/>
    <property type="match status" value="1"/>
</dbReference>
<dbReference type="InterPro" id="IPR052061">
    <property type="entry name" value="PTE-AB_protein"/>
</dbReference>
<dbReference type="PANTHER" id="PTHR47260:SF1">
    <property type="entry name" value="UPF0644 PROTEIN PB2B4.06"/>
    <property type="match status" value="1"/>
</dbReference>
<sequence>MSTPLLRRLRLPASRPSARFSTSSPPPQTRRISFLAASVAAASVGLAGYAAGAVFPPPATTVLFPRVAPPPLPESTPEGQKHMQDLEDAMQRLPLLQQLRAAQDADEWYEARPYLFFPEERRVNNLTAGVLRGPGKLAVHALVRARKDETESYVILHVGRALCGHDGIVHGGLLATLLDESLARTAIMNLPERVGVTATLTVHYKAPVKADQFIIIKTRAGEVNGRKAAVSGIVQDLEGKELANASALFVQPRYAKLLDPDMLRKRMGEPTKKSGEPVTID</sequence>
<dbReference type="PANTHER" id="PTHR47260">
    <property type="entry name" value="UPF0644 PROTEIN PB2B4.06"/>
    <property type="match status" value="1"/>
</dbReference>
<dbReference type="SUPFAM" id="SSF54637">
    <property type="entry name" value="Thioesterase/thiol ester dehydrase-isomerase"/>
    <property type="match status" value="1"/>
</dbReference>
<accession>A0A550CC86</accession>
<gene>
    <name evidence="2" type="ORF">BD626DRAFT_499147</name>
</gene>
<dbReference type="Pfam" id="PF03061">
    <property type="entry name" value="4HBT"/>
    <property type="match status" value="1"/>
</dbReference>
<protein>
    <submittedName>
        <fullName evidence="2">HotDog domain-containing protein</fullName>
    </submittedName>
</protein>
<feature type="domain" description="Thioesterase" evidence="1">
    <location>
        <begin position="167"/>
        <end position="242"/>
    </location>
</feature>
<dbReference type="Proteomes" id="UP000320762">
    <property type="component" value="Unassembled WGS sequence"/>
</dbReference>